<accession>A0A4C1XSA7</accession>
<sequence>MRSNTEMRIERGSGIESRARIRIYLDRDRVLNQKRNPDLNPSSARVVSMERTCIAERIRTLNLLRARQIGIENKPELEPRRNSDRNHD</sequence>
<dbReference type="EMBL" id="BGZK01000967">
    <property type="protein sequence ID" value="GBP66771.1"/>
    <property type="molecule type" value="Genomic_DNA"/>
</dbReference>
<protein>
    <submittedName>
        <fullName evidence="2">Uncharacterized protein</fullName>
    </submittedName>
</protein>
<reference evidence="2 3" key="1">
    <citation type="journal article" date="2019" name="Commun. Biol.">
        <title>The bagworm genome reveals a unique fibroin gene that provides high tensile strength.</title>
        <authorList>
            <person name="Kono N."/>
            <person name="Nakamura H."/>
            <person name="Ohtoshi R."/>
            <person name="Tomita M."/>
            <person name="Numata K."/>
            <person name="Arakawa K."/>
        </authorList>
    </citation>
    <scope>NUCLEOTIDE SEQUENCE [LARGE SCALE GENOMIC DNA]</scope>
</reference>
<evidence type="ECO:0000256" key="1">
    <source>
        <dbReference type="SAM" id="MobiDB-lite"/>
    </source>
</evidence>
<feature type="compositionally biased region" description="Basic and acidic residues" evidence="1">
    <location>
        <begin position="73"/>
        <end position="88"/>
    </location>
</feature>
<dbReference type="Proteomes" id="UP000299102">
    <property type="component" value="Unassembled WGS sequence"/>
</dbReference>
<comment type="caution">
    <text evidence="2">The sequence shown here is derived from an EMBL/GenBank/DDBJ whole genome shotgun (WGS) entry which is preliminary data.</text>
</comment>
<name>A0A4C1XSA7_EUMVA</name>
<keyword evidence="3" id="KW-1185">Reference proteome</keyword>
<proteinExistence type="predicted"/>
<evidence type="ECO:0000313" key="3">
    <source>
        <dbReference type="Proteomes" id="UP000299102"/>
    </source>
</evidence>
<feature type="region of interest" description="Disordered" evidence="1">
    <location>
        <begin position="69"/>
        <end position="88"/>
    </location>
</feature>
<gene>
    <name evidence="2" type="ORF">EVAR_48177_1</name>
</gene>
<dbReference type="AlphaFoldDB" id="A0A4C1XSA7"/>
<evidence type="ECO:0000313" key="2">
    <source>
        <dbReference type="EMBL" id="GBP66771.1"/>
    </source>
</evidence>
<organism evidence="2 3">
    <name type="scientific">Eumeta variegata</name>
    <name type="common">Bagworm moth</name>
    <name type="synonym">Eumeta japonica</name>
    <dbReference type="NCBI Taxonomy" id="151549"/>
    <lineage>
        <taxon>Eukaryota</taxon>
        <taxon>Metazoa</taxon>
        <taxon>Ecdysozoa</taxon>
        <taxon>Arthropoda</taxon>
        <taxon>Hexapoda</taxon>
        <taxon>Insecta</taxon>
        <taxon>Pterygota</taxon>
        <taxon>Neoptera</taxon>
        <taxon>Endopterygota</taxon>
        <taxon>Lepidoptera</taxon>
        <taxon>Glossata</taxon>
        <taxon>Ditrysia</taxon>
        <taxon>Tineoidea</taxon>
        <taxon>Psychidae</taxon>
        <taxon>Oiketicinae</taxon>
        <taxon>Eumeta</taxon>
    </lineage>
</organism>